<dbReference type="EMBL" id="SHBP01000001">
    <property type="protein sequence ID" value="RZO23108.1"/>
    <property type="molecule type" value="Genomic_DNA"/>
</dbReference>
<dbReference type="GO" id="GO:0002949">
    <property type="term" value="P:tRNA threonylcarbamoyladenosine modification"/>
    <property type="evidence" value="ECO:0007669"/>
    <property type="project" value="InterPro"/>
</dbReference>
<name>A0A520MPG8_9GAMM</name>
<dbReference type="GO" id="GO:0005737">
    <property type="term" value="C:cytoplasm"/>
    <property type="evidence" value="ECO:0007669"/>
    <property type="project" value="UniProtKB-SubCell"/>
</dbReference>
<evidence type="ECO:0000313" key="12">
    <source>
        <dbReference type="Proteomes" id="UP000315889"/>
    </source>
</evidence>
<evidence type="ECO:0000256" key="5">
    <source>
        <dbReference type="ARBA" id="ARBA00022694"/>
    </source>
</evidence>
<gene>
    <name evidence="11" type="primary">tsaE</name>
    <name evidence="11" type="ORF">EVB03_00675</name>
</gene>
<evidence type="ECO:0000256" key="10">
    <source>
        <dbReference type="ARBA" id="ARBA00032441"/>
    </source>
</evidence>
<evidence type="ECO:0000256" key="1">
    <source>
        <dbReference type="ARBA" id="ARBA00004496"/>
    </source>
</evidence>
<dbReference type="NCBIfam" id="TIGR00150">
    <property type="entry name" value="T6A_YjeE"/>
    <property type="match status" value="1"/>
</dbReference>
<evidence type="ECO:0000256" key="8">
    <source>
        <dbReference type="ARBA" id="ARBA00022840"/>
    </source>
</evidence>
<keyword evidence="9" id="KW-0460">Magnesium</keyword>
<dbReference type="SUPFAM" id="SSF52540">
    <property type="entry name" value="P-loop containing nucleoside triphosphate hydrolases"/>
    <property type="match status" value="1"/>
</dbReference>
<keyword evidence="4" id="KW-0963">Cytoplasm</keyword>
<reference evidence="11 12" key="1">
    <citation type="submission" date="2019-02" db="EMBL/GenBank/DDBJ databases">
        <title>Prokaryotic population dynamics and viral predation in marine succession experiment using metagenomics: the confinement effect.</title>
        <authorList>
            <person name="Haro-Moreno J.M."/>
            <person name="Rodriguez-Valera F."/>
            <person name="Lopez-Perez M."/>
        </authorList>
    </citation>
    <scope>NUCLEOTIDE SEQUENCE [LARGE SCALE GENOMIC DNA]</scope>
    <source>
        <strain evidence="11">MED-G170</strain>
    </source>
</reference>
<keyword evidence="11" id="KW-0808">Transferase</keyword>
<evidence type="ECO:0000256" key="4">
    <source>
        <dbReference type="ARBA" id="ARBA00022490"/>
    </source>
</evidence>
<sequence length="149" mass="16293">MIALGGDIAEAFRSKMTITLRGDLGAGKTTLSRGLLQNLGHQGAVKSPTYTLVEPYDLDVGTVYHFDLYRVIDPEELDYIGFADYLSQGSLCLIEWPERGNGYLSAADVSVDIEHHRIGREVTVMALTDIGTDFLSRLAKITGCDLSHS</sequence>
<dbReference type="Pfam" id="PF02367">
    <property type="entry name" value="TsaE"/>
    <property type="match status" value="1"/>
</dbReference>
<dbReference type="GO" id="GO:0016740">
    <property type="term" value="F:transferase activity"/>
    <property type="evidence" value="ECO:0007669"/>
    <property type="project" value="UniProtKB-KW"/>
</dbReference>
<evidence type="ECO:0000256" key="7">
    <source>
        <dbReference type="ARBA" id="ARBA00022741"/>
    </source>
</evidence>
<comment type="caution">
    <text evidence="11">The sequence shown here is derived from an EMBL/GenBank/DDBJ whole genome shotgun (WGS) entry which is preliminary data.</text>
</comment>
<evidence type="ECO:0000313" key="11">
    <source>
        <dbReference type="EMBL" id="RZO23108.1"/>
    </source>
</evidence>
<organism evidence="11 12">
    <name type="scientific">SAR92 clade bacterium</name>
    <dbReference type="NCBI Taxonomy" id="2315479"/>
    <lineage>
        <taxon>Bacteria</taxon>
        <taxon>Pseudomonadati</taxon>
        <taxon>Pseudomonadota</taxon>
        <taxon>Gammaproteobacteria</taxon>
        <taxon>Cellvibrionales</taxon>
        <taxon>Porticoccaceae</taxon>
        <taxon>SAR92 clade</taxon>
    </lineage>
</organism>
<accession>A0A520MPG8</accession>
<protein>
    <recommendedName>
        <fullName evidence="3">tRNA threonylcarbamoyladenosine biosynthesis protein TsaE</fullName>
    </recommendedName>
    <alternativeName>
        <fullName evidence="10">t(6)A37 threonylcarbamoyladenosine biosynthesis protein TsaE</fullName>
    </alternativeName>
</protein>
<keyword evidence="8" id="KW-0067">ATP-binding</keyword>
<dbReference type="InterPro" id="IPR027417">
    <property type="entry name" value="P-loop_NTPase"/>
</dbReference>
<dbReference type="GO" id="GO:0046872">
    <property type="term" value="F:metal ion binding"/>
    <property type="evidence" value="ECO:0007669"/>
    <property type="project" value="UniProtKB-KW"/>
</dbReference>
<dbReference type="Proteomes" id="UP000315889">
    <property type="component" value="Unassembled WGS sequence"/>
</dbReference>
<dbReference type="AlphaFoldDB" id="A0A520MPG8"/>
<comment type="subcellular location">
    <subcellularLocation>
        <location evidence="1">Cytoplasm</location>
    </subcellularLocation>
</comment>
<evidence type="ECO:0000256" key="9">
    <source>
        <dbReference type="ARBA" id="ARBA00022842"/>
    </source>
</evidence>
<evidence type="ECO:0000256" key="3">
    <source>
        <dbReference type="ARBA" id="ARBA00019010"/>
    </source>
</evidence>
<dbReference type="Gene3D" id="3.40.50.300">
    <property type="entry name" value="P-loop containing nucleotide triphosphate hydrolases"/>
    <property type="match status" value="1"/>
</dbReference>
<dbReference type="PANTHER" id="PTHR33540">
    <property type="entry name" value="TRNA THREONYLCARBAMOYLADENOSINE BIOSYNTHESIS PROTEIN TSAE"/>
    <property type="match status" value="1"/>
</dbReference>
<comment type="similarity">
    <text evidence="2">Belongs to the TsaE family.</text>
</comment>
<dbReference type="PANTHER" id="PTHR33540:SF2">
    <property type="entry name" value="TRNA THREONYLCARBAMOYLADENOSINE BIOSYNTHESIS PROTEIN TSAE"/>
    <property type="match status" value="1"/>
</dbReference>
<keyword evidence="7" id="KW-0547">Nucleotide-binding</keyword>
<dbReference type="GO" id="GO:0005524">
    <property type="term" value="F:ATP binding"/>
    <property type="evidence" value="ECO:0007669"/>
    <property type="project" value="UniProtKB-KW"/>
</dbReference>
<evidence type="ECO:0000256" key="6">
    <source>
        <dbReference type="ARBA" id="ARBA00022723"/>
    </source>
</evidence>
<dbReference type="InterPro" id="IPR003442">
    <property type="entry name" value="T6A_TsaE"/>
</dbReference>
<evidence type="ECO:0000256" key="2">
    <source>
        <dbReference type="ARBA" id="ARBA00007599"/>
    </source>
</evidence>
<keyword evidence="5" id="KW-0819">tRNA processing</keyword>
<keyword evidence="6" id="KW-0479">Metal-binding</keyword>
<proteinExistence type="inferred from homology"/>